<evidence type="ECO:0000256" key="1">
    <source>
        <dbReference type="SAM" id="MobiDB-lite"/>
    </source>
</evidence>
<name>A0ABY8MIP4_9SPIO</name>
<dbReference type="Proteomes" id="UP001228690">
    <property type="component" value="Chromosome"/>
</dbReference>
<dbReference type="Gene3D" id="2.180.10.10">
    <property type="entry name" value="RHS repeat-associated core"/>
    <property type="match status" value="1"/>
</dbReference>
<feature type="transmembrane region" description="Helical" evidence="2">
    <location>
        <begin position="35"/>
        <end position="54"/>
    </location>
</feature>
<sequence length="488" mass="56143">MKPNETKDTIRSTIIMNRTKPIPRQKQKRKTQSRFLSTLGIVALLAIPLFFVIAQDAPPPPPDPEEQPLAPGLNQNPPLPAPPPQEQDGTGNDVPESPASGNPPDGAAPAETLPNGSENAEAKEGTIEEPKAEPTQETVKKETRRYRSNQLGMALERLEKPEAFNRQQWGLEIESGPQQRLKTLYFRGRPRDTWLKTYRNGKAFQEQRKRGGILLENRFFDEQTGFLSEISTYSEETKKIRDRHLLFYDENGALERSLLYDGDGQLTRENNYRLDGTGQLVKLKIQMHTRNQSLVQYQLPGVDTFVQNYAGREKYLVSLYNGKRQNVSQILYQENVVTKRTNFQYSANGTLDKTTLTEPQRVTEYDYDAQGLLLQKQIWQSNKLLETEIYNYDKLGRLANRKQIEWNQDRYVEERYSYTGQNLSPQVVEFYLNSNIDRIRTYSDLYSYTEELYFDGVAVAKIYYSYGDQLYTEVISPSAGVPVPEDFN</sequence>
<evidence type="ECO:0000313" key="3">
    <source>
        <dbReference type="EMBL" id="WGK69891.1"/>
    </source>
</evidence>
<feature type="compositionally biased region" description="Low complexity" evidence="1">
    <location>
        <begin position="67"/>
        <end position="76"/>
    </location>
</feature>
<proteinExistence type="predicted"/>
<dbReference type="RefSeq" id="WP_326928087.1">
    <property type="nucleotide sequence ID" value="NZ_CP123443.1"/>
</dbReference>
<protein>
    <recommendedName>
        <fullName evidence="5">YD repeat-containing protein</fullName>
    </recommendedName>
</protein>
<keyword evidence="2" id="KW-0812">Transmembrane</keyword>
<gene>
    <name evidence="3" type="ORF">P0082_03265</name>
</gene>
<feature type="region of interest" description="Disordered" evidence="1">
    <location>
        <begin position="56"/>
        <end position="146"/>
    </location>
</feature>
<dbReference type="EMBL" id="CP123443">
    <property type="protein sequence ID" value="WGK69891.1"/>
    <property type="molecule type" value="Genomic_DNA"/>
</dbReference>
<organism evidence="3 4">
    <name type="scientific">Candidatus Haliotispira prima</name>
    <dbReference type="NCBI Taxonomy" id="3034016"/>
    <lineage>
        <taxon>Bacteria</taxon>
        <taxon>Pseudomonadati</taxon>
        <taxon>Spirochaetota</taxon>
        <taxon>Spirochaetia</taxon>
        <taxon>Spirochaetales</taxon>
        <taxon>Spirochaetaceae</taxon>
        <taxon>Candidatus Haliotispira</taxon>
    </lineage>
</organism>
<evidence type="ECO:0000313" key="4">
    <source>
        <dbReference type="Proteomes" id="UP001228690"/>
    </source>
</evidence>
<feature type="compositionally biased region" description="Basic and acidic residues" evidence="1">
    <location>
        <begin position="120"/>
        <end position="141"/>
    </location>
</feature>
<accession>A0ABY8MIP4</accession>
<keyword evidence="2" id="KW-0472">Membrane</keyword>
<reference evidence="3 4" key="1">
    <citation type="submission" date="2023-04" db="EMBL/GenBank/DDBJ databases">
        <title>Spirochaete genome identified in red abalone sample constitutes a novel genus.</title>
        <authorList>
            <person name="Sharma S.P."/>
            <person name="Purcell C.M."/>
            <person name="Hyde J.R."/>
            <person name="Severin A.J."/>
        </authorList>
    </citation>
    <scope>NUCLEOTIDE SEQUENCE [LARGE SCALE GENOMIC DNA]</scope>
    <source>
        <strain evidence="3 4">SP-2023</strain>
    </source>
</reference>
<evidence type="ECO:0000256" key="2">
    <source>
        <dbReference type="SAM" id="Phobius"/>
    </source>
</evidence>
<keyword evidence="4" id="KW-1185">Reference proteome</keyword>
<evidence type="ECO:0008006" key="5">
    <source>
        <dbReference type="Google" id="ProtNLM"/>
    </source>
</evidence>
<keyword evidence="2" id="KW-1133">Transmembrane helix</keyword>